<dbReference type="PANTHER" id="PTHR43744:SF6">
    <property type="entry name" value="ABC TRANSPORTER PERMEASE PROTEIN YESQ-RELATED"/>
    <property type="match status" value="1"/>
</dbReference>
<keyword evidence="3" id="KW-1003">Cell membrane</keyword>
<accession>A9KJ09</accession>
<keyword evidence="10" id="KW-1185">Reference proteome</keyword>
<evidence type="ECO:0000256" key="6">
    <source>
        <dbReference type="ARBA" id="ARBA00023136"/>
    </source>
</evidence>
<evidence type="ECO:0000313" key="10">
    <source>
        <dbReference type="Proteomes" id="UP000000370"/>
    </source>
</evidence>
<dbReference type="STRING" id="357809.Cphy_0621"/>
<comment type="subcellular location">
    <subcellularLocation>
        <location evidence="1 7">Cell membrane</location>
        <topology evidence="1 7">Multi-pass membrane protein</topology>
    </subcellularLocation>
</comment>
<feature type="transmembrane region" description="Helical" evidence="7">
    <location>
        <begin position="194"/>
        <end position="217"/>
    </location>
</feature>
<evidence type="ECO:0000256" key="7">
    <source>
        <dbReference type="RuleBase" id="RU363032"/>
    </source>
</evidence>
<keyword evidence="2 7" id="KW-0813">Transport</keyword>
<evidence type="ECO:0000256" key="4">
    <source>
        <dbReference type="ARBA" id="ARBA00022692"/>
    </source>
</evidence>
<feature type="transmembrane region" description="Helical" evidence="7">
    <location>
        <begin position="153"/>
        <end position="173"/>
    </location>
</feature>
<name>A9KJ09_LACP7</name>
<evidence type="ECO:0000256" key="3">
    <source>
        <dbReference type="ARBA" id="ARBA00022475"/>
    </source>
</evidence>
<feature type="transmembrane region" description="Helical" evidence="7">
    <location>
        <begin position="88"/>
        <end position="107"/>
    </location>
</feature>
<proteinExistence type="inferred from homology"/>
<keyword evidence="5 7" id="KW-1133">Transmembrane helix</keyword>
<keyword evidence="6 7" id="KW-0472">Membrane</keyword>
<gene>
    <name evidence="9" type="ordered locus">Cphy_0621</name>
</gene>
<comment type="similarity">
    <text evidence="7">Belongs to the binding-protein-dependent transport system permease family.</text>
</comment>
<feature type="transmembrane region" description="Helical" evidence="7">
    <location>
        <begin position="119"/>
        <end position="141"/>
    </location>
</feature>
<feature type="transmembrane region" description="Helical" evidence="7">
    <location>
        <begin position="21"/>
        <end position="41"/>
    </location>
</feature>
<dbReference type="HOGENOM" id="CLU_016047_1_1_9"/>
<sequence length="289" mass="33461" precursor="true">MMIKERRIKVMKKSKYKNIGAYAFLIFFGIFMVFPIVWLFLSTFKTNAELFGSIKFWPESFRFDAYVNGWIGNGKITYTNYFKNTFELVIPVVLFTVMSSAIIAYGFARFNFPLKKIMFSILIGTLMLPNAVIIIPRYTLFNKLEWLNSYLPFWIPALFGCFPFFIYQLIQFFRGLPRELDESAYIDGCGTFKVFVRILIPLMKPALFSAGLFQFLWTWNDFLNPLIFINSVKKYPLSLALRMSLDIGANVAWNQVLAMSLLSVLPLIILFFLAQKFFVEGIATTGLKG</sequence>
<evidence type="ECO:0000256" key="5">
    <source>
        <dbReference type="ARBA" id="ARBA00022989"/>
    </source>
</evidence>
<protein>
    <submittedName>
        <fullName evidence="9">Binding-protein-dependent transport systems inner membrane component</fullName>
    </submittedName>
</protein>
<dbReference type="InterPro" id="IPR035906">
    <property type="entry name" value="MetI-like_sf"/>
</dbReference>
<dbReference type="PANTHER" id="PTHR43744">
    <property type="entry name" value="ABC TRANSPORTER PERMEASE PROTEIN MG189-RELATED-RELATED"/>
    <property type="match status" value="1"/>
</dbReference>
<evidence type="ECO:0000256" key="1">
    <source>
        <dbReference type="ARBA" id="ARBA00004651"/>
    </source>
</evidence>
<organism evidence="9 10">
    <name type="scientific">Lachnoclostridium phytofermentans (strain ATCC 700394 / DSM 18823 / ISDg)</name>
    <name type="common">Clostridium phytofermentans</name>
    <dbReference type="NCBI Taxonomy" id="357809"/>
    <lineage>
        <taxon>Bacteria</taxon>
        <taxon>Bacillati</taxon>
        <taxon>Bacillota</taxon>
        <taxon>Clostridia</taxon>
        <taxon>Lachnospirales</taxon>
        <taxon>Lachnospiraceae</taxon>
    </lineage>
</organism>
<dbReference type="Proteomes" id="UP000000370">
    <property type="component" value="Chromosome"/>
</dbReference>
<dbReference type="eggNOG" id="COG0395">
    <property type="taxonomic scope" value="Bacteria"/>
</dbReference>
<evidence type="ECO:0000256" key="2">
    <source>
        <dbReference type="ARBA" id="ARBA00022448"/>
    </source>
</evidence>
<dbReference type="AlphaFoldDB" id="A9KJ09"/>
<dbReference type="EMBL" id="CP000885">
    <property type="protein sequence ID" value="ABX41008.1"/>
    <property type="molecule type" value="Genomic_DNA"/>
</dbReference>
<reference evidence="10" key="1">
    <citation type="submission" date="2007-11" db="EMBL/GenBank/DDBJ databases">
        <title>Complete genome sequence of Clostridium phytofermentans ISDg.</title>
        <authorList>
            <person name="Leschine S.B."/>
            <person name="Warnick T.A."/>
            <person name="Blanchard J.L."/>
            <person name="Schnell D.J."/>
            <person name="Petit E.L."/>
            <person name="LaTouf W.G."/>
            <person name="Copeland A."/>
            <person name="Lucas S."/>
            <person name="Lapidus A."/>
            <person name="Barry K."/>
            <person name="Glavina del Rio T."/>
            <person name="Dalin E."/>
            <person name="Tice H."/>
            <person name="Pitluck S."/>
            <person name="Kiss H."/>
            <person name="Brettin T."/>
            <person name="Bruce D."/>
            <person name="Detter J.C."/>
            <person name="Han C."/>
            <person name="Kuske C."/>
            <person name="Schmutz J."/>
            <person name="Larimer F."/>
            <person name="Land M."/>
            <person name="Hauser L."/>
            <person name="Kyrpides N."/>
            <person name="Kim E.A."/>
            <person name="Richardson P."/>
        </authorList>
    </citation>
    <scope>NUCLEOTIDE SEQUENCE [LARGE SCALE GENOMIC DNA]</scope>
    <source>
        <strain evidence="10">ATCC 700394 / DSM 18823 / ISDg</strain>
    </source>
</reference>
<dbReference type="KEGG" id="cpy:Cphy_0621"/>
<evidence type="ECO:0000259" key="8">
    <source>
        <dbReference type="PROSITE" id="PS50928"/>
    </source>
</evidence>
<dbReference type="PROSITE" id="PS50928">
    <property type="entry name" value="ABC_TM1"/>
    <property type="match status" value="1"/>
</dbReference>
<dbReference type="Pfam" id="PF00528">
    <property type="entry name" value="BPD_transp_1"/>
    <property type="match status" value="1"/>
</dbReference>
<dbReference type="CDD" id="cd06261">
    <property type="entry name" value="TM_PBP2"/>
    <property type="match status" value="1"/>
</dbReference>
<evidence type="ECO:0000313" key="9">
    <source>
        <dbReference type="EMBL" id="ABX41008.1"/>
    </source>
</evidence>
<feature type="transmembrane region" description="Helical" evidence="7">
    <location>
        <begin position="252"/>
        <end position="274"/>
    </location>
</feature>
<keyword evidence="4 7" id="KW-0812">Transmembrane</keyword>
<dbReference type="GO" id="GO:0055085">
    <property type="term" value="P:transmembrane transport"/>
    <property type="evidence" value="ECO:0007669"/>
    <property type="project" value="InterPro"/>
</dbReference>
<dbReference type="GO" id="GO:0005886">
    <property type="term" value="C:plasma membrane"/>
    <property type="evidence" value="ECO:0007669"/>
    <property type="project" value="UniProtKB-SubCell"/>
</dbReference>
<feature type="domain" description="ABC transmembrane type-1" evidence="8">
    <location>
        <begin position="82"/>
        <end position="274"/>
    </location>
</feature>
<dbReference type="Gene3D" id="1.10.3720.10">
    <property type="entry name" value="MetI-like"/>
    <property type="match status" value="1"/>
</dbReference>
<dbReference type="InterPro" id="IPR000515">
    <property type="entry name" value="MetI-like"/>
</dbReference>
<dbReference type="SUPFAM" id="SSF161098">
    <property type="entry name" value="MetI-like"/>
    <property type="match status" value="1"/>
</dbReference>